<dbReference type="Pfam" id="PF19305">
    <property type="entry name" value="MmgE_PrpD_C"/>
    <property type="match status" value="1"/>
</dbReference>
<feature type="domain" description="MmgE/PrpD N-terminal" evidence="2">
    <location>
        <begin position="8"/>
        <end position="241"/>
    </location>
</feature>
<dbReference type="PANTHER" id="PTHR16943">
    <property type="entry name" value="2-METHYLCITRATE DEHYDRATASE-RELATED"/>
    <property type="match status" value="1"/>
</dbReference>
<proteinExistence type="inferred from homology"/>
<dbReference type="InterPro" id="IPR042183">
    <property type="entry name" value="MmgE/PrpD_sf_1"/>
</dbReference>
<keyword evidence="5" id="KW-1185">Reference proteome</keyword>
<dbReference type="InterPro" id="IPR045337">
    <property type="entry name" value="MmgE_PrpD_C"/>
</dbReference>
<accession>A0A6L8W5J9</accession>
<feature type="domain" description="MmgE/PrpD C-terminal" evidence="3">
    <location>
        <begin position="271"/>
        <end position="427"/>
    </location>
</feature>
<dbReference type="Gene3D" id="1.10.4100.10">
    <property type="entry name" value="2-methylcitrate dehydratase PrpD"/>
    <property type="match status" value="1"/>
</dbReference>
<protein>
    <submittedName>
        <fullName evidence="4">MmgE/PrpD family protein</fullName>
    </submittedName>
</protein>
<evidence type="ECO:0000259" key="3">
    <source>
        <dbReference type="Pfam" id="PF19305"/>
    </source>
</evidence>
<evidence type="ECO:0000256" key="1">
    <source>
        <dbReference type="ARBA" id="ARBA00006174"/>
    </source>
</evidence>
<reference evidence="4 5" key="1">
    <citation type="submission" date="2019-12" db="EMBL/GenBank/DDBJ databases">
        <title>Snethiella sp. nov. sp. isolated from sea sand.</title>
        <authorList>
            <person name="Kim J."/>
            <person name="Jeong S.E."/>
            <person name="Jung H.S."/>
            <person name="Jeon C.O."/>
        </authorList>
    </citation>
    <scope>NUCLEOTIDE SEQUENCE [LARGE SCALE GENOMIC DNA]</scope>
    <source>
        <strain evidence="4 5">DP05</strain>
    </source>
</reference>
<sequence>MSDISFAEALATWAADSPAPNSKIAEQRAIDAFTDVIACMLAGSQNEVTLKVLDATIRTHGKGEQTVFGHEVKLPMAGAALVNGMSAHALDFDDNFMPGLTHATAVLAPALIAVGEANNCSGGQLIDAYVIGLELQARISSLVNPEHYQSGWHATSTVGTIGAAGAVAALLRLPAAQICAAMSIAFSLAAGSKLQFGSQTKPLHAGLAAHNAVLAAQLAVTGVGAQPDFLTGRWSFQDLYAPNLARPPEVAVENLGTQWAIEEFGLLAKRFPCCAASHKALDALEILRNEHGATLANLKHVVAKLPAPLYQNLRFDNPVTENEARFSFSYPATTVIREGLVSLRHFKPDAVSDPEIRAALPIFTRECIETDEKGVHADVIVTAEFQSGKSVEIKITDVRGGPNLPLSHSDMERKIADCLSWSGTEDQKPIFEKLPSLREIEDINTL</sequence>
<evidence type="ECO:0000313" key="4">
    <source>
        <dbReference type="EMBL" id="MZR30416.1"/>
    </source>
</evidence>
<dbReference type="InterPro" id="IPR042188">
    <property type="entry name" value="MmgE/PrpD_sf_2"/>
</dbReference>
<dbReference type="GO" id="GO:0016829">
    <property type="term" value="F:lyase activity"/>
    <property type="evidence" value="ECO:0007669"/>
    <property type="project" value="InterPro"/>
</dbReference>
<name>A0A6L8W5J9_9PROT</name>
<dbReference type="Pfam" id="PF03972">
    <property type="entry name" value="MmgE_PrpD_N"/>
    <property type="match status" value="1"/>
</dbReference>
<dbReference type="RefSeq" id="WP_161315001.1">
    <property type="nucleotide sequence ID" value="NZ_WTUW01000002.1"/>
</dbReference>
<dbReference type="EMBL" id="WTUW01000002">
    <property type="protein sequence ID" value="MZR30416.1"/>
    <property type="molecule type" value="Genomic_DNA"/>
</dbReference>
<comment type="caution">
    <text evidence="4">The sequence shown here is derived from an EMBL/GenBank/DDBJ whole genome shotgun (WGS) entry which is preliminary data.</text>
</comment>
<dbReference type="InterPro" id="IPR036148">
    <property type="entry name" value="MmgE/PrpD_sf"/>
</dbReference>
<dbReference type="Proteomes" id="UP000476030">
    <property type="component" value="Unassembled WGS sequence"/>
</dbReference>
<dbReference type="InterPro" id="IPR005656">
    <property type="entry name" value="MmgE_PrpD"/>
</dbReference>
<gene>
    <name evidence="4" type="ORF">GQE98_07175</name>
</gene>
<dbReference type="Gene3D" id="3.30.1330.120">
    <property type="entry name" value="2-methylcitrate dehydratase PrpD"/>
    <property type="match status" value="1"/>
</dbReference>
<organism evidence="4 5">
    <name type="scientific">Sneathiella litorea</name>
    <dbReference type="NCBI Taxonomy" id="2606216"/>
    <lineage>
        <taxon>Bacteria</taxon>
        <taxon>Pseudomonadati</taxon>
        <taxon>Pseudomonadota</taxon>
        <taxon>Alphaproteobacteria</taxon>
        <taxon>Sneathiellales</taxon>
        <taxon>Sneathiellaceae</taxon>
        <taxon>Sneathiella</taxon>
    </lineage>
</organism>
<dbReference type="AlphaFoldDB" id="A0A6L8W5J9"/>
<comment type="similarity">
    <text evidence="1">Belongs to the PrpD family.</text>
</comment>
<evidence type="ECO:0000313" key="5">
    <source>
        <dbReference type="Proteomes" id="UP000476030"/>
    </source>
</evidence>
<dbReference type="SUPFAM" id="SSF103378">
    <property type="entry name" value="2-methylcitrate dehydratase PrpD"/>
    <property type="match status" value="1"/>
</dbReference>
<dbReference type="InterPro" id="IPR045336">
    <property type="entry name" value="MmgE_PrpD_N"/>
</dbReference>
<dbReference type="PANTHER" id="PTHR16943:SF8">
    <property type="entry name" value="2-METHYLCITRATE DEHYDRATASE"/>
    <property type="match status" value="1"/>
</dbReference>
<evidence type="ECO:0000259" key="2">
    <source>
        <dbReference type="Pfam" id="PF03972"/>
    </source>
</evidence>